<evidence type="ECO:0000256" key="1">
    <source>
        <dbReference type="ARBA" id="ARBA00008791"/>
    </source>
</evidence>
<evidence type="ECO:0000313" key="4">
    <source>
        <dbReference type="Proteomes" id="UP000298218"/>
    </source>
</evidence>
<evidence type="ECO:0000313" key="3">
    <source>
        <dbReference type="EMBL" id="TFD80590.1"/>
    </source>
</evidence>
<protein>
    <submittedName>
        <fullName evidence="3">Universal stress protein</fullName>
    </submittedName>
</protein>
<gene>
    <name evidence="3" type="ORF">E3T53_04575</name>
</gene>
<dbReference type="EMBL" id="SOHQ01000014">
    <property type="protein sequence ID" value="TFD80590.1"/>
    <property type="molecule type" value="Genomic_DNA"/>
</dbReference>
<evidence type="ECO:0000259" key="2">
    <source>
        <dbReference type="Pfam" id="PF00582"/>
    </source>
</evidence>
<dbReference type="PANTHER" id="PTHR46268:SF6">
    <property type="entry name" value="UNIVERSAL STRESS PROTEIN UP12"/>
    <property type="match status" value="1"/>
</dbReference>
<organism evidence="3 4">
    <name type="scientific">Cryobacterium psychrophilum</name>
    <dbReference type="NCBI Taxonomy" id="41988"/>
    <lineage>
        <taxon>Bacteria</taxon>
        <taxon>Bacillati</taxon>
        <taxon>Actinomycetota</taxon>
        <taxon>Actinomycetes</taxon>
        <taxon>Micrococcales</taxon>
        <taxon>Microbacteriaceae</taxon>
        <taxon>Cryobacterium</taxon>
    </lineage>
</organism>
<comment type="caution">
    <text evidence="3">The sequence shown here is derived from an EMBL/GenBank/DDBJ whole genome shotgun (WGS) entry which is preliminary data.</text>
</comment>
<dbReference type="OrthoDB" id="4945342at2"/>
<dbReference type="Proteomes" id="UP000298218">
    <property type="component" value="Unassembled WGS sequence"/>
</dbReference>
<dbReference type="RefSeq" id="WP_134172990.1">
    <property type="nucleotide sequence ID" value="NZ_SODI01000001.1"/>
</dbReference>
<dbReference type="Pfam" id="PF00582">
    <property type="entry name" value="Usp"/>
    <property type="match status" value="1"/>
</dbReference>
<name>A0A4Y8KQV0_9MICO</name>
<accession>A0A4Y8KQV0</accession>
<proteinExistence type="inferred from homology"/>
<dbReference type="Gene3D" id="3.40.50.12370">
    <property type="match status" value="1"/>
</dbReference>
<feature type="domain" description="UspA" evidence="2">
    <location>
        <begin position="1"/>
        <end position="139"/>
    </location>
</feature>
<dbReference type="PANTHER" id="PTHR46268">
    <property type="entry name" value="STRESS RESPONSE PROTEIN NHAX"/>
    <property type="match status" value="1"/>
</dbReference>
<reference evidence="3 4" key="1">
    <citation type="submission" date="2019-03" db="EMBL/GenBank/DDBJ databases">
        <title>Genomics of glacier-inhabiting Cryobacterium strains.</title>
        <authorList>
            <person name="Liu Q."/>
            <person name="Xin Y.-H."/>
        </authorList>
    </citation>
    <scope>NUCLEOTIDE SEQUENCE [LARGE SCALE GENOMIC DNA]</scope>
    <source>
        <strain evidence="3 4">CGMCC 1.4292</strain>
    </source>
</reference>
<keyword evidence="4" id="KW-1185">Reference proteome</keyword>
<dbReference type="SUPFAM" id="SSF52402">
    <property type="entry name" value="Adenine nucleotide alpha hydrolases-like"/>
    <property type="match status" value="1"/>
</dbReference>
<comment type="similarity">
    <text evidence="1">Belongs to the universal stress protein A family.</text>
</comment>
<dbReference type="AlphaFoldDB" id="A0A4Y8KQV0"/>
<dbReference type="InterPro" id="IPR006016">
    <property type="entry name" value="UspA"/>
</dbReference>
<dbReference type="CDD" id="cd00293">
    <property type="entry name" value="USP-like"/>
    <property type="match status" value="1"/>
</dbReference>
<sequence>MSDVILVAVNDSPAAFAAVTAAIDQATGLGARLHAVMVVEGGEIERHLAASKMPTTRRQAGADAVLMHVVARGLAAGLEVTGVRRSGRVAAEILEEARGVGAIMIVMGRVERPGHLIPFIGSHTLRVLEFTTVPVLVVPLE</sequence>